<dbReference type="STRING" id="667725.A0A0L0GF80"/>
<feature type="transmembrane region" description="Helical" evidence="8">
    <location>
        <begin position="170"/>
        <end position="189"/>
    </location>
</feature>
<evidence type="ECO:0000256" key="4">
    <source>
        <dbReference type="ARBA" id="ARBA00022692"/>
    </source>
</evidence>
<keyword evidence="4 8" id="KW-0812">Transmembrane</keyword>
<feature type="transmembrane region" description="Helical" evidence="8">
    <location>
        <begin position="130"/>
        <end position="149"/>
    </location>
</feature>
<reference evidence="9 10" key="1">
    <citation type="submission" date="2011-02" db="EMBL/GenBank/DDBJ databases">
        <title>The Genome Sequence of Sphaeroforma arctica JP610.</title>
        <authorList>
            <consortium name="The Broad Institute Genome Sequencing Platform"/>
            <person name="Russ C."/>
            <person name="Cuomo C."/>
            <person name="Young S.K."/>
            <person name="Zeng Q."/>
            <person name="Gargeya S."/>
            <person name="Alvarado L."/>
            <person name="Berlin A."/>
            <person name="Chapman S.B."/>
            <person name="Chen Z."/>
            <person name="Freedman E."/>
            <person name="Gellesch M."/>
            <person name="Goldberg J."/>
            <person name="Griggs A."/>
            <person name="Gujja S."/>
            <person name="Heilman E."/>
            <person name="Heiman D."/>
            <person name="Howarth C."/>
            <person name="Mehta T."/>
            <person name="Neiman D."/>
            <person name="Pearson M."/>
            <person name="Roberts A."/>
            <person name="Saif S."/>
            <person name="Shea T."/>
            <person name="Shenoy N."/>
            <person name="Sisk P."/>
            <person name="Stolte C."/>
            <person name="Sykes S."/>
            <person name="White J."/>
            <person name="Yandava C."/>
            <person name="Burger G."/>
            <person name="Gray M.W."/>
            <person name="Holland P.W.H."/>
            <person name="King N."/>
            <person name="Lang F.B.F."/>
            <person name="Roger A.J."/>
            <person name="Ruiz-Trillo I."/>
            <person name="Haas B."/>
            <person name="Nusbaum C."/>
            <person name="Birren B."/>
        </authorList>
    </citation>
    <scope>NUCLEOTIDE SEQUENCE [LARGE SCALE GENOMIC DNA]</scope>
    <source>
        <strain evidence="9 10">JP610</strain>
    </source>
</reference>
<protein>
    <recommendedName>
        <fullName evidence="11">Choline/carnitine/betaine transporter</fullName>
    </recommendedName>
</protein>
<dbReference type="eggNOG" id="ENOG502QRGP">
    <property type="taxonomic scope" value="Eukaryota"/>
</dbReference>
<dbReference type="Proteomes" id="UP000054560">
    <property type="component" value="Unassembled WGS sequence"/>
</dbReference>
<feature type="transmembrane region" description="Helical" evidence="8">
    <location>
        <begin position="563"/>
        <end position="591"/>
    </location>
</feature>
<feature type="transmembrane region" description="Helical" evidence="8">
    <location>
        <begin position="216"/>
        <end position="238"/>
    </location>
</feature>
<dbReference type="OrthoDB" id="1045822at2759"/>
<dbReference type="NCBIfam" id="TIGR00842">
    <property type="entry name" value="bcct"/>
    <property type="match status" value="1"/>
</dbReference>
<dbReference type="InterPro" id="IPR000060">
    <property type="entry name" value="BCCT_transptr"/>
</dbReference>
<evidence type="ECO:0000256" key="2">
    <source>
        <dbReference type="ARBA" id="ARBA00022448"/>
    </source>
</evidence>
<feature type="transmembrane region" description="Helical" evidence="8">
    <location>
        <begin position="344"/>
        <end position="364"/>
    </location>
</feature>
<name>A0A0L0GF80_9EUKA</name>
<sequence length="666" mass="73091">MESKQELTKQNSSVSLASGGRSAEDIDDDNDDGMEVKSEKENTSRSFWRGYSSTEDIIGMAEEDIPTDYTSELPDSLDRKGLRWLDYICFGVTVPSLVFCIIFVLLFAVLPSDMQKACSSALTWIGSNLGWFYVLVVALTVLTLTYLLFSIYGDIVLGDDDDVPEFSTGSWLAMLFSAGMGVGMVFYGVGEPLSYYVDPPISYYSGPMQWAVPTTLFHWGISAWSIYCGLSLALSYFTHRLKLPLTFRSAMYPLLGRFTAGWPGHIIDTVAVFGTIGGLCTSLGLGVINIIGGLDYVFDIKNGDPTDDMAWLQVVIVLITTVLACISITTGLSTGVRILSNTNAVIALFLCFLIFVLCDPIRLLRCTVENLGLYVETLIHRTWRTGSLSEHEMNWMTSWTVFYWGWFFSWAPFVSIFIARISKGRTIRQFIVFVLGAPTMASVVWFTVMGQAAIDTLDDQILAGADHLNPPVDTIYELGIEAQIYGLLKEICPEWLYYTLSVVTMILLLVFFVTSSDSGTLVIDTMACGGQVGSPRILKCVWCVATNACALVLLISGGSDALVGLQACSVIIGLPVSVAYIFIILGLLAGLARDPFILSQPAPIGNGKPIYGHFTYRDVWTDQDGIDEKGHPRRATVAIAHMRRSFVSSLNPKAMSGNDLTARASH</sequence>
<feature type="compositionally biased region" description="Basic and acidic residues" evidence="7">
    <location>
        <begin position="34"/>
        <end position="43"/>
    </location>
</feature>
<dbReference type="RefSeq" id="XP_014161602.1">
    <property type="nucleotide sequence ID" value="XM_014306127.1"/>
</dbReference>
<feature type="region of interest" description="Disordered" evidence="7">
    <location>
        <begin position="1"/>
        <end position="43"/>
    </location>
</feature>
<proteinExistence type="predicted"/>
<comment type="subcellular location">
    <subcellularLocation>
        <location evidence="1">Cell membrane</location>
        <topology evidence="1">Multi-pass membrane protein</topology>
    </subcellularLocation>
</comment>
<feature type="transmembrane region" description="Helical" evidence="8">
    <location>
        <begin position="311"/>
        <end position="332"/>
    </location>
</feature>
<organism evidence="9 10">
    <name type="scientific">Sphaeroforma arctica JP610</name>
    <dbReference type="NCBI Taxonomy" id="667725"/>
    <lineage>
        <taxon>Eukaryota</taxon>
        <taxon>Ichthyosporea</taxon>
        <taxon>Ichthyophonida</taxon>
        <taxon>Sphaeroforma</taxon>
    </lineage>
</organism>
<dbReference type="GO" id="GO:0005886">
    <property type="term" value="C:plasma membrane"/>
    <property type="evidence" value="ECO:0007669"/>
    <property type="project" value="UniProtKB-SubCell"/>
</dbReference>
<feature type="transmembrane region" description="Helical" evidence="8">
    <location>
        <begin position="537"/>
        <end position="557"/>
    </location>
</feature>
<dbReference type="EMBL" id="KQ241601">
    <property type="protein sequence ID" value="KNC87700.1"/>
    <property type="molecule type" value="Genomic_DNA"/>
</dbReference>
<dbReference type="Pfam" id="PF02028">
    <property type="entry name" value="BCCT"/>
    <property type="match status" value="1"/>
</dbReference>
<dbReference type="AlphaFoldDB" id="A0A0L0GF80"/>
<gene>
    <name evidence="9" type="ORF">SARC_00206</name>
</gene>
<evidence type="ECO:0000256" key="3">
    <source>
        <dbReference type="ARBA" id="ARBA00022475"/>
    </source>
</evidence>
<keyword evidence="3" id="KW-1003">Cell membrane</keyword>
<evidence type="ECO:0000313" key="9">
    <source>
        <dbReference type="EMBL" id="KNC87700.1"/>
    </source>
</evidence>
<evidence type="ECO:0000256" key="5">
    <source>
        <dbReference type="ARBA" id="ARBA00022989"/>
    </source>
</evidence>
<feature type="transmembrane region" description="Helical" evidence="8">
    <location>
        <begin position="430"/>
        <end position="448"/>
    </location>
</feature>
<dbReference type="GeneID" id="25900710"/>
<keyword evidence="10" id="KW-1185">Reference proteome</keyword>
<accession>A0A0L0GF80</accession>
<dbReference type="GO" id="GO:0022857">
    <property type="term" value="F:transmembrane transporter activity"/>
    <property type="evidence" value="ECO:0007669"/>
    <property type="project" value="InterPro"/>
</dbReference>
<evidence type="ECO:0000313" key="10">
    <source>
        <dbReference type="Proteomes" id="UP000054560"/>
    </source>
</evidence>
<evidence type="ECO:0000256" key="8">
    <source>
        <dbReference type="SAM" id="Phobius"/>
    </source>
</evidence>
<feature type="transmembrane region" description="Helical" evidence="8">
    <location>
        <begin position="401"/>
        <end position="418"/>
    </location>
</feature>
<evidence type="ECO:0000256" key="1">
    <source>
        <dbReference type="ARBA" id="ARBA00004651"/>
    </source>
</evidence>
<feature type="transmembrane region" description="Helical" evidence="8">
    <location>
        <begin position="495"/>
        <end position="516"/>
    </location>
</feature>
<keyword evidence="5 8" id="KW-1133">Transmembrane helix</keyword>
<dbReference type="PANTHER" id="PTHR30047">
    <property type="entry name" value="HIGH-AFFINITY CHOLINE TRANSPORT PROTEIN-RELATED"/>
    <property type="match status" value="1"/>
</dbReference>
<feature type="transmembrane region" description="Helical" evidence="8">
    <location>
        <begin position="270"/>
        <end position="291"/>
    </location>
</feature>
<evidence type="ECO:0000256" key="7">
    <source>
        <dbReference type="SAM" id="MobiDB-lite"/>
    </source>
</evidence>
<dbReference type="PANTHER" id="PTHR30047:SF7">
    <property type="entry name" value="HIGH-AFFINITY CHOLINE TRANSPORT PROTEIN"/>
    <property type="match status" value="1"/>
</dbReference>
<feature type="transmembrane region" description="Helical" evidence="8">
    <location>
        <begin position="87"/>
        <end position="110"/>
    </location>
</feature>
<keyword evidence="2" id="KW-0813">Transport</keyword>
<keyword evidence="6 8" id="KW-0472">Membrane</keyword>
<evidence type="ECO:0000256" key="6">
    <source>
        <dbReference type="ARBA" id="ARBA00023136"/>
    </source>
</evidence>
<evidence type="ECO:0008006" key="11">
    <source>
        <dbReference type="Google" id="ProtNLM"/>
    </source>
</evidence>